<organism evidence="1">
    <name type="scientific">Siphoviridae sp. ctr4Z12</name>
    <dbReference type="NCBI Taxonomy" id="2827280"/>
    <lineage>
        <taxon>Viruses</taxon>
        <taxon>Duplodnaviria</taxon>
        <taxon>Heunggongvirae</taxon>
        <taxon>Uroviricota</taxon>
        <taxon>Caudoviricetes</taxon>
    </lineage>
</organism>
<proteinExistence type="predicted"/>
<evidence type="ECO:0000313" key="1">
    <source>
        <dbReference type="EMBL" id="DAE26468.1"/>
    </source>
</evidence>
<accession>A0A8S5R650</accession>
<name>A0A8S5R650_9CAUD</name>
<dbReference type="EMBL" id="BK015818">
    <property type="protein sequence ID" value="DAE26468.1"/>
    <property type="molecule type" value="Genomic_DNA"/>
</dbReference>
<sequence length="35" mass="4123">MFVNRIGESKRKVNIVEWFSGRREVKHPNNPINIG</sequence>
<reference evidence="1" key="1">
    <citation type="journal article" date="2021" name="Proc. Natl. Acad. Sci. U.S.A.">
        <title>A Catalog of Tens of Thousands of Viruses from Human Metagenomes Reveals Hidden Associations with Chronic Diseases.</title>
        <authorList>
            <person name="Tisza M.J."/>
            <person name="Buck C.B."/>
        </authorList>
    </citation>
    <scope>NUCLEOTIDE SEQUENCE</scope>
    <source>
        <strain evidence="1">Ctr4Z12</strain>
    </source>
</reference>
<protein>
    <submittedName>
        <fullName evidence="1">Uncharacterized protein</fullName>
    </submittedName>
</protein>